<dbReference type="GO" id="GO:0003755">
    <property type="term" value="F:peptidyl-prolyl cis-trans isomerase activity"/>
    <property type="evidence" value="ECO:0007669"/>
    <property type="project" value="UniProtKB-EC"/>
</dbReference>
<protein>
    <recommendedName>
        <fullName evidence="1">Parvulin-like PPIase</fullName>
    </recommendedName>
    <alternativeName>
        <fullName evidence="3">Peptidyl-prolyl cis-trans isomerase plp</fullName>
    </alternativeName>
    <alternativeName>
        <fullName evidence="4">Rotamase plp</fullName>
    </alternativeName>
</protein>
<reference evidence="8 9" key="1">
    <citation type="submission" date="2022-10" db="EMBL/GenBank/DDBJ databases">
        <title>Defluviimonas sp. nov., isolated from ocean surface water.</title>
        <authorList>
            <person name="He W."/>
            <person name="Wang L."/>
            <person name="Zhang D.-F."/>
        </authorList>
    </citation>
    <scope>NUCLEOTIDE SEQUENCE [LARGE SCALE GENOMIC DNA]</scope>
    <source>
        <strain evidence="8 9">WL0002</strain>
    </source>
</reference>
<dbReference type="PANTHER" id="PTHR47637">
    <property type="entry name" value="CHAPERONE SURA"/>
    <property type="match status" value="1"/>
</dbReference>
<keyword evidence="5" id="KW-0697">Rotamase</keyword>
<organism evidence="8 9">
    <name type="scientific">Albidovulum marisflavi</name>
    <dbReference type="NCBI Taxonomy" id="2984159"/>
    <lineage>
        <taxon>Bacteria</taxon>
        <taxon>Pseudomonadati</taxon>
        <taxon>Pseudomonadota</taxon>
        <taxon>Alphaproteobacteria</taxon>
        <taxon>Rhodobacterales</taxon>
        <taxon>Paracoccaceae</taxon>
        <taxon>Albidovulum</taxon>
    </lineage>
</organism>
<evidence type="ECO:0000256" key="4">
    <source>
        <dbReference type="ARBA" id="ARBA00031484"/>
    </source>
</evidence>
<accession>A0ABT2ZHA7</accession>
<dbReference type="Pfam" id="PF00639">
    <property type="entry name" value="Rotamase"/>
    <property type="match status" value="1"/>
</dbReference>
<dbReference type="PROSITE" id="PS50198">
    <property type="entry name" value="PPIC_PPIASE_2"/>
    <property type="match status" value="1"/>
</dbReference>
<dbReference type="InterPro" id="IPR050280">
    <property type="entry name" value="OMP_Chaperone_SurA"/>
</dbReference>
<dbReference type="InterPro" id="IPR023058">
    <property type="entry name" value="PPIase_PpiC_CS"/>
</dbReference>
<gene>
    <name evidence="8" type="ORF">OEW28_17985</name>
</gene>
<dbReference type="InterPro" id="IPR027304">
    <property type="entry name" value="Trigger_fact/SurA_dom_sf"/>
</dbReference>
<evidence type="ECO:0000256" key="2">
    <source>
        <dbReference type="ARBA" id="ARBA00022729"/>
    </source>
</evidence>
<keyword evidence="9" id="KW-1185">Reference proteome</keyword>
<dbReference type="Gene3D" id="3.10.50.40">
    <property type="match status" value="1"/>
</dbReference>
<dbReference type="Gene3D" id="1.10.4030.10">
    <property type="entry name" value="Porin chaperone SurA, peptide-binding domain"/>
    <property type="match status" value="1"/>
</dbReference>
<name>A0ABT2ZHA7_9RHOB</name>
<dbReference type="InterPro" id="IPR000297">
    <property type="entry name" value="PPIase_PpiC"/>
</dbReference>
<dbReference type="SUPFAM" id="SSF109998">
    <property type="entry name" value="Triger factor/SurA peptide-binding domain-like"/>
    <property type="match status" value="1"/>
</dbReference>
<evidence type="ECO:0000313" key="9">
    <source>
        <dbReference type="Proteomes" id="UP001652542"/>
    </source>
</evidence>
<evidence type="ECO:0000256" key="5">
    <source>
        <dbReference type="PROSITE-ProRule" id="PRU00278"/>
    </source>
</evidence>
<evidence type="ECO:0000256" key="3">
    <source>
        <dbReference type="ARBA" id="ARBA00030642"/>
    </source>
</evidence>
<keyword evidence="5 8" id="KW-0413">Isomerase</keyword>
<feature type="domain" description="PpiC" evidence="7">
    <location>
        <begin position="161"/>
        <end position="258"/>
    </location>
</feature>
<dbReference type="PANTHER" id="PTHR47637:SF1">
    <property type="entry name" value="CHAPERONE SURA"/>
    <property type="match status" value="1"/>
</dbReference>
<proteinExistence type="predicted"/>
<dbReference type="RefSeq" id="WP_263736183.1">
    <property type="nucleotide sequence ID" value="NZ_JAOWKY010000006.1"/>
</dbReference>
<evidence type="ECO:0000313" key="8">
    <source>
        <dbReference type="EMBL" id="MCV2870507.1"/>
    </source>
</evidence>
<keyword evidence="2 6" id="KW-0732">Signal</keyword>
<evidence type="ECO:0000256" key="1">
    <source>
        <dbReference type="ARBA" id="ARBA00018370"/>
    </source>
</evidence>
<dbReference type="PROSITE" id="PS01096">
    <property type="entry name" value="PPIC_PPIASE_1"/>
    <property type="match status" value="1"/>
</dbReference>
<sequence length="428" mass="45871">MRVIPLLVGLALSLVAPMAQAQGDFAPAITVNDRVITGYELDQRIKFLEILRIPGDHAADAERGLIEDRLRMEAAEREGITVTPEQLTAGMEEFAGRANLELPQFLEAIGQGGIAPETYRDFVKAGLLWRELVRAKFASRVVVTDADIARATSIERGRGEGPRVLISEILIPTTSATFLDQRDMAMELSQTLTTEGAFAAAAREFSAAPSRENGGQIGWIPLTNLPVPLRAALMQMQPGQVSPPVPVTDAIAIVRLRAVDQGGSIDAANITVEYAQFAIPGAGSAEAMAEVNRLRAEVQTCGELYEYARNHSAGQLQQDVRPLSQVPGDIAGVLSGLDENEMDATLSRGGAQVVLMLCDRNAVTALGSAEVPVTAVDTDERPRIDDKLGFARGPSTDVVRSELVDQRLSALAGTYLAELRANAIITRP</sequence>
<dbReference type="EMBL" id="JAOWKY010000006">
    <property type="protein sequence ID" value="MCV2870507.1"/>
    <property type="molecule type" value="Genomic_DNA"/>
</dbReference>
<comment type="caution">
    <text evidence="8">The sequence shown here is derived from an EMBL/GenBank/DDBJ whole genome shotgun (WGS) entry which is preliminary data.</text>
</comment>
<dbReference type="Proteomes" id="UP001652542">
    <property type="component" value="Unassembled WGS sequence"/>
</dbReference>
<dbReference type="SUPFAM" id="SSF54534">
    <property type="entry name" value="FKBP-like"/>
    <property type="match status" value="1"/>
</dbReference>
<evidence type="ECO:0000259" key="7">
    <source>
        <dbReference type="PROSITE" id="PS50198"/>
    </source>
</evidence>
<evidence type="ECO:0000256" key="6">
    <source>
        <dbReference type="SAM" id="SignalP"/>
    </source>
</evidence>
<dbReference type="InterPro" id="IPR046357">
    <property type="entry name" value="PPIase_dom_sf"/>
</dbReference>
<feature type="signal peptide" evidence="6">
    <location>
        <begin position="1"/>
        <end position="21"/>
    </location>
</feature>
<feature type="chain" id="PRO_5045681612" description="Parvulin-like PPIase" evidence="6">
    <location>
        <begin position="22"/>
        <end position="428"/>
    </location>
</feature>